<evidence type="ECO:0000313" key="2">
    <source>
        <dbReference type="EMBL" id="GKX29441.1"/>
    </source>
</evidence>
<feature type="transmembrane region" description="Helical" evidence="1">
    <location>
        <begin position="9"/>
        <end position="27"/>
    </location>
</feature>
<name>A0A9W5YBH5_9FIRM</name>
<organism evidence="2 3">
    <name type="scientific">Vallitalea longa</name>
    <dbReference type="NCBI Taxonomy" id="2936439"/>
    <lineage>
        <taxon>Bacteria</taxon>
        <taxon>Bacillati</taxon>
        <taxon>Bacillota</taxon>
        <taxon>Clostridia</taxon>
        <taxon>Lachnospirales</taxon>
        <taxon>Vallitaleaceae</taxon>
        <taxon>Vallitalea</taxon>
    </lineage>
</organism>
<keyword evidence="3" id="KW-1185">Reference proteome</keyword>
<sequence>MKKLYFGTLLYLSGFAGHLTLIIISTFKGNCTYNNIGGYKGFLFCYNVYSAYRLFWVLIVIGLLICILDVFLIPLKMQFKKYK</sequence>
<comment type="caution">
    <text evidence="2">The sequence shown here is derived from an EMBL/GenBank/DDBJ whole genome shotgun (WGS) entry which is preliminary data.</text>
</comment>
<evidence type="ECO:0000313" key="3">
    <source>
        <dbReference type="Proteomes" id="UP001144256"/>
    </source>
</evidence>
<dbReference type="Proteomes" id="UP001144256">
    <property type="component" value="Unassembled WGS sequence"/>
</dbReference>
<proteinExistence type="predicted"/>
<feature type="transmembrane region" description="Helical" evidence="1">
    <location>
        <begin position="54"/>
        <end position="75"/>
    </location>
</feature>
<keyword evidence="1" id="KW-0472">Membrane</keyword>
<accession>A0A9W5YBH5</accession>
<gene>
    <name evidence="2" type="ORF">SH1V18_19210</name>
</gene>
<dbReference type="AlphaFoldDB" id="A0A9W5YBH5"/>
<dbReference type="EMBL" id="BRLB01000004">
    <property type="protein sequence ID" value="GKX29441.1"/>
    <property type="molecule type" value="Genomic_DNA"/>
</dbReference>
<reference evidence="2" key="1">
    <citation type="submission" date="2022-06" db="EMBL/GenBank/DDBJ databases">
        <title>Vallitalea longa sp. nov., an anaerobic bacterium isolated from marine sediment.</title>
        <authorList>
            <person name="Hirano S."/>
            <person name="Terahara T."/>
            <person name="Mori K."/>
            <person name="Hamada M."/>
            <person name="Matsumoto R."/>
            <person name="Kobayashi T."/>
        </authorList>
    </citation>
    <scope>NUCLEOTIDE SEQUENCE</scope>
    <source>
        <strain evidence="2">SH18-1</strain>
    </source>
</reference>
<evidence type="ECO:0000256" key="1">
    <source>
        <dbReference type="SAM" id="Phobius"/>
    </source>
</evidence>
<keyword evidence="1" id="KW-1133">Transmembrane helix</keyword>
<protein>
    <submittedName>
        <fullName evidence="2">Uncharacterized protein</fullName>
    </submittedName>
</protein>
<keyword evidence="1" id="KW-0812">Transmembrane</keyword>